<feature type="domain" description="DNA2/NAM7 helicase helicase" evidence="1">
    <location>
        <begin position="37"/>
        <end position="98"/>
    </location>
</feature>
<comment type="caution">
    <text evidence="3">The sequence shown here is derived from an EMBL/GenBank/DDBJ whole genome shotgun (WGS) entry which is preliminary data.</text>
</comment>
<dbReference type="AlphaFoldDB" id="Q553Q0"/>
<dbReference type="PANTHER" id="PTHR10887">
    <property type="entry name" value="DNA2/NAM7 HELICASE FAMILY"/>
    <property type="match status" value="1"/>
</dbReference>
<feature type="domain" description="DNA2/NAM7 helicase-like C-terminal" evidence="2">
    <location>
        <begin position="185"/>
        <end position="277"/>
    </location>
</feature>
<dbReference type="SMR" id="Q553Q0"/>
<dbReference type="VEuPathDB" id="AmoebaDB:DDB_G0275427"/>
<dbReference type="GO" id="GO:0004386">
    <property type="term" value="F:helicase activity"/>
    <property type="evidence" value="ECO:0007669"/>
    <property type="project" value="InterPro"/>
</dbReference>
<dbReference type="Pfam" id="PF13086">
    <property type="entry name" value="AAA_11"/>
    <property type="match status" value="1"/>
</dbReference>
<evidence type="ECO:0008006" key="5">
    <source>
        <dbReference type="Google" id="ProtNLM"/>
    </source>
</evidence>
<evidence type="ECO:0000313" key="3">
    <source>
        <dbReference type="EMBL" id="EAL69779.1"/>
    </source>
</evidence>
<dbReference type="Proteomes" id="UP000002195">
    <property type="component" value="Unassembled WGS sequence"/>
</dbReference>
<dbReference type="PANTHER" id="PTHR10887:SF495">
    <property type="entry name" value="HELICASE SENATAXIN ISOFORM X1-RELATED"/>
    <property type="match status" value="1"/>
</dbReference>
<dbReference type="eggNOG" id="KOG1802">
    <property type="taxonomic scope" value="Eukaryota"/>
</dbReference>
<gene>
    <name evidence="3" type="ORF">DDB_G0275427</name>
</gene>
<dbReference type="Pfam" id="PF13087">
    <property type="entry name" value="AAA_12"/>
    <property type="match status" value="1"/>
</dbReference>
<dbReference type="InterPro" id="IPR041679">
    <property type="entry name" value="DNA2/NAM7-like_C"/>
</dbReference>
<dbReference type="PaxDb" id="44689-DDB0217662"/>
<protein>
    <recommendedName>
        <fullName evidence="5">DNA2/NAM7 helicase-like C-terminal domain-containing protein</fullName>
    </recommendedName>
</protein>
<evidence type="ECO:0000259" key="2">
    <source>
        <dbReference type="Pfam" id="PF13087"/>
    </source>
</evidence>
<dbReference type="GeneID" id="8619965"/>
<dbReference type="RefSeq" id="XP_643696.1">
    <property type="nucleotide sequence ID" value="XM_638604.1"/>
</dbReference>
<reference evidence="3 4" key="1">
    <citation type="journal article" date="2005" name="Nature">
        <title>The genome of the social amoeba Dictyostelium discoideum.</title>
        <authorList>
            <consortium name="The Dictyostelium discoideum Sequencing Consortium"/>
            <person name="Eichinger L."/>
            <person name="Pachebat J.A."/>
            <person name="Glockner G."/>
            <person name="Rajandream M.A."/>
            <person name="Sucgang R."/>
            <person name="Berriman M."/>
            <person name="Song J."/>
            <person name="Olsen R."/>
            <person name="Szafranski K."/>
            <person name="Xu Q."/>
            <person name="Tunggal B."/>
            <person name="Kummerfeld S."/>
            <person name="Madera M."/>
            <person name="Konfortov B.A."/>
            <person name="Rivero F."/>
            <person name="Bankier A.T."/>
            <person name="Lehmann R."/>
            <person name="Hamlin N."/>
            <person name="Davies R."/>
            <person name="Gaudet P."/>
            <person name="Fey P."/>
            <person name="Pilcher K."/>
            <person name="Chen G."/>
            <person name="Saunders D."/>
            <person name="Sodergren E."/>
            <person name="Davis P."/>
            <person name="Kerhornou A."/>
            <person name="Nie X."/>
            <person name="Hall N."/>
            <person name="Anjard C."/>
            <person name="Hemphill L."/>
            <person name="Bason N."/>
            <person name="Farbrother P."/>
            <person name="Desany B."/>
            <person name="Just E."/>
            <person name="Morio T."/>
            <person name="Rost R."/>
            <person name="Churcher C."/>
            <person name="Cooper J."/>
            <person name="Haydock S."/>
            <person name="van Driessche N."/>
            <person name="Cronin A."/>
            <person name="Goodhead I."/>
            <person name="Muzny D."/>
            <person name="Mourier T."/>
            <person name="Pain A."/>
            <person name="Lu M."/>
            <person name="Harper D."/>
            <person name="Lindsay R."/>
            <person name="Hauser H."/>
            <person name="James K."/>
            <person name="Quiles M."/>
            <person name="Madan Babu M."/>
            <person name="Saito T."/>
            <person name="Buchrieser C."/>
            <person name="Wardroper A."/>
            <person name="Felder M."/>
            <person name="Thangavelu M."/>
            <person name="Johnson D."/>
            <person name="Knights A."/>
            <person name="Loulseged H."/>
            <person name="Mungall K."/>
            <person name="Oliver K."/>
            <person name="Price C."/>
            <person name="Quail M.A."/>
            <person name="Urushihara H."/>
            <person name="Hernandez J."/>
            <person name="Rabbinowitsch E."/>
            <person name="Steffen D."/>
            <person name="Sanders M."/>
            <person name="Ma J."/>
            <person name="Kohara Y."/>
            <person name="Sharp S."/>
            <person name="Simmonds M."/>
            <person name="Spiegler S."/>
            <person name="Tivey A."/>
            <person name="Sugano S."/>
            <person name="White B."/>
            <person name="Walker D."/>
            <person name="Woodward J."/>
            <person name="Winckler T."/>
            <person name="Tanaka Y."/>
            <person name="Shaulsky G."/>
            <person name="Schleicher M."/>
            <person name="Weinstock G."/>
            <person name="Rosenthal A."/>
            <person name="Cox E.C."/>
            <person name="Chisholm R.L."/>
            <person name="Gibbs R."/>
            <person name="Loomis W.F."/>
            <person name="Platzer M."/>
            <person name="Kay R.R."/>
            <person name="Williams J."/>
            <person name="Dear P.H."/>
            <person name="Noegel A.A."/>
            <person name="Barrell B."/>
            <person name="Kuspa A."/>
        </authorList>
    </citation>
    <scope>NUCLEOTIDE SEQUENCE [LARGE SCALE GENOMIC DNA]</scope>
    <source>
        <strain evidence="3 4">AX4</strain>
    </source>
</reference>
<dbReference type="dictyBase" id="DDB_G0275375"/>
<dbReference type="STRING" id="44689.Q553Q0"/>
<dbReference type="HOGENOM" id="CLU_781733_0_0_1"/>
<dbReference type="InterPro" id="IPR045055">
    <property type="entry name" value="DNA2/NAM7-like"/>
</dbReference>
<proteinExistence type="predicted"/>
<dbReference type="InParanoid" id="Q553Q0"/>
<evidence type="ECO:0000313" key="4">
    <source>
        <dbReference type="Proteomes" id="UP000002195"/>
    </source>
</evidence>
<organism evidence="3 4">
    <name type="scientific">Dictyostelium discoideum</name>
    <name type="common">Social amoeba</name>
    <dbReference type="NCBI Taxonomy" id="44689"/>
    <lineage>
        <taxon>Eukaryota</taxon>
        <taxon>Amoebozoa</taxon>
        <taxon>Evosea</taxon>
        <taxon>Eumycetozoa</taxon>
        <taxon>Dictyostelia</taxon>
        <taxon>Dictyosteliales</taxon>
        <taxon>Dictyosteliaceae</taxon>
        <taxon>Dictyostelium</taxon>
    </lineage>
</organism>
<sequence length="355" mass="41619">MIRFFKNQFYKLNNKNNNNNNNNNNQSNIFQFSNCSTIIDLNNINNSNIVFCTSTDATNDLIRNLDIKWVIVDNSHQEVEPKTLCALNLADHVILFGDSVSDISVGPISVKSKKFRNLMKINLSKRLSNYIRPFTLTSNYIPSIFSNLLSLDKINFQDLSFFNFYKEKPIFSFFNLESIESLEIMDNENLDDKEMIQKFTNIKECEFVCKLVRFLLKTLKLDPLEIVIVSPFEAQRNLIKKNILDLPFINVLPIEMAQYYHFSYLIVSLVRTKGDNSKSYWCESDQRTIKKLVLIPRIGLFFIGYANYFQKRERWSLLINHTKSLDSLTNILDSNISLFNFYQHELKTHNTIKIE</sequence>
<name>Q553Q0_DICDI</name>
<dbReference type="Gene3D" id="3.40.50.300">
    <property type="entry name" value="P-loop containing nucleotide triphosphate hydrolases"/>
    <property type="match status" value="2"/>
</dbReference>
<dbReference type="KEGG" id="ddi:DDB_G0275427"/>
<accession>Q553Q0</accession>
<keyword evidence="4" id="KW-1185">Reference proteome</keyword>
<dbReference type="InterPro" id="IPR041677">
    <property type="entry name" value="DNA2/NAM7_AAA_11"/>
</dbReference>
<dbReference type="InterPro" id="IPR027417">
    <property type="entry name" value="P-loop_NTPase"/>
</dbReference>
<evidence type="ECO:0000259" key="1">
    <source>
        <dbReference type="Pfam" id="PF13086"/>
    </source>
</evidence>
<dbReference type="EMBL" id="AAFI02000013">
    <property type="protein sequence ID" value="EAL69779.1"/>
    <property type="molecule type" value="Genomic_DNA"/>
</dbReference>
<dbReference type="SUPFAM" id="SSF52540">
    <property type="entry name" value="P-loop containing nucleoside triphosphate hydrolases"/>
    <property type="match status" value="1"/>
</dbReference>